<dbReference type="SUPFAM" id="SSF46689">
    <property type="entry name" value="Homeodomain-like"/>
    <property type="match status" value="1"/>
</dbReference>
<dbReference type="EMBL" id="JAZDUE010000006">
    <property type="protein sequence ID" value="MEE4023073.1"/>
    <property type="molecule type" value="Genomic_DNA"/>
</dbReference>
<evidence type="ECO:0000256" key="3">
    <source>
        <dbReference type="ARBA" id="ARBA00023163"/>
    </source>
</evidence>
<evidence type="ECO:0000313" key="6">
    <source>
        <dbReference type="EMBL" id="MEE4023073.1"/>
    </source>
</evidence>
<feature type="domain" description="HTH tetR-type" evidence="5">
    <location>
        <begin position="1"/>
        <end position="59"/>
    </location>
</feature>
<dbReference type="PANTHER" id="PTHR30055">
    <property type="entry name" value="HTH-TYPE TRANSCRIPTIONAL REGULATOR RUTR"/>
    <property type="match status" value="1"/>
</dbReference>
<evidence type="ECO:0000259" key="5">
    <source>
        <dbReference type="PROSITE" id="PS50977"/>
    </source>
</evidence>
<dbReference type="Pfam" id="PF00440">
    <property type="entry name" value="TetR_N"/>
    <property type="match status" value="1"/>
</dbReference>
<keyword evidence="1" id="KW-0805">Transcription regulation</keyword>
<organism evidence="6 7">
    <name type="scientific">Gordonia prachuapensis</name>
    <dbReference type="NCBI Taxonomy" id="3115651"/>
    <lineage>
        <taxon>Bacteria</taxon>
        <taxon>Bacillati</taxon>
        <taxon>Actinomycetota</taxon>
        <taxon>Actinomycetes</taxon>
        <taxon>Mycobacteriales</taxon>
        <taxon>Gordoniaceae</taxon>
        <taxon>Gordonia</taxon>
    </lineage>
</organism>
<dbReference type="Gene3D" id="1.10.357.10">
    <property type="entry name" value="Tetracycline Repressor, domain 2"/>
    <property type="match status" value="1"/>
</dbReference>
<dbReference type="InterPro" id="IPR050109">
    <property type="entry name" value="HTH-type_TetR-like_transc_reg"/>
</dbReference>
<evidence type="ECO:0000313" key="7">
    <source>
        <dbReference type="Proteomes" id="UP001335729"/>
    </source>
</evidence>
<dbReference type="PROSITE" id="PS50977">
    <property type="entry name" value="HTH_TETR_2"/>
    <property type="match status" value="1"/>
</dbReference>
<evidence type="ECO:0000256" key="4">
    <source>
        <dbReference type="PROSITE-ProRule" id="PRU00335"/>
    </source>
</evidence>
<proteinExistence type="predicted"/>
<comment type="caution">
    <text evidence="6">The sequence shown here is derived from an EMBL/GenBank/DDBJ whole genome shotgun (WGS) entry which is preliminary data.</text>
</comment>
<evidence type="ECO:0000256" key="1">
    <source>
        <dbReference type="ARBA" id="ARBA00023015"/>
    </source>
</evidence>
<dbReference type="Proteomes" id="UP001335729">
    <property type="component" value="Unassembled WGS sequence"/>
</dbReference>
<sequence length="190" mass="20774">MAAKILDAARIRFAAQGISRTTMSELAADAGISRKWLYRHFDNRDAVVRALIGRDAQRVIDSVTTLYADASDPLDAMIDALTTVVTLLRQDQLLQRLVETEPQALAPFLTTGAATLMRPAIEVTVGLLDEHFGMARTDATLAAEALIRLTLSSVLSEAATTDFDDPEKRREFFAYSVPRLIAPPHGFESG</sequence>
<keyword evidence="3" id="KW-0804">Transcription</keyword>
<dbReference type="PANTHER" id="PTHR30055:SF234">
    <property type="entry name" value="HTH-TYPE TRANSCRIPTIONAL REGULATOR BETI"/>
    <property type="match status" value="1"/>
</dbReference>
<dbReference type="InterPro" id="IPR001647">
    <property type="entry name" value="HTH_TetR"/>
</dbReference>
<reference evidence="6 7" key="1">
    <citation type="submission" date="2024-01" db="EMBL/GenBank/DDBJ databases">
        <title>Draft genome sequence of Gordonia sp. PKS22-38.</title>
        <authorList>
            <person name="Suphannarot A."/>
            <person name="Mingma R."/>
        </authorList>
    </citation>
    <scope>NUCLEOTIDE SEQUENCE [LARGE SCALE GENOMIC DNA]</scope>
    <source>
        <strain evidence="6 7">PKS22-38</strain>
    </source>
</reference>
<dbReference type="InterPro" id="IPR009057">
    <property type="entry name" value="Homeodomain-like_sf"/>
</dbReference>
<dbReference type="Pfam" id="PF18556">
    <property type="entry name" value="TetR_C_35"/>
    <property type="match status" value="1"/>
</dbReference>
<accession>A0ABU7MRY4</accession>
<feature type="DNA-binding region" description="H-T-H motif" evidence="4">
    <location>
        <begin position="22"/>
        <end position="41"/>
    </location>
</feature>
<dbReference type="PRINTS" id="PR00455">
    <property type="entry name" value="HTHTETR"/>
</dbReference>
<keyword evidence="2 4" id="KW-0238">DNA-binding</keyword>
<gene>
    <name evidence="6" type="ORF">V1Y59_08300</name>
</gene>
<dbReference type="RefSeq" id="WP_330504355.1">
    <property type="nucleotide sequence ID" value="NZ_JAZDUE010000006.1"/>
</dbReference>
<keyword evidence="7" id="KW-1185">Reference proteome</keyword>
<protein>
    <submittedName>
        <fullName evidence="6">TetR family transcriptional regulator</fullName>
    </submittedName>
</protein>
<evidence type="ECO:0000256" key="2">
    <source>
        <dbReference type="ARBA" id="ARBA00023125"/>
    </source>
</evidence>
<name>A0ABU7MRY4_9ACTN</name>
<dbReference type="InterPro" id="IPR040611">
    <property type="entry name" value="AlkX_C"/>
</dbReference>